<dbReference type="EMBL" id="PRDM01000001">
    <property type="protein sequence ID" value="MBE8724424.1"/>
    <property type="molecule type" value="Genomic_DNA"/>
</dbReference>
<dbReference type="Proteomes" id="UP000640614">
    <property type="component" value="Unassembled WGS sequence"/>
</dbReference>
<sequence>MKKNKISFETSFWAGYTAGNPFKAINAFFDFAHLDYYKQSLSGVAMYCYKKEVYKNENPSDIFILYSVVKSFLKVCYCLKKKSKKWKIKKSLRSEKVFHLSSLTKEEYDNPFMVFEKAFEVKTLEEFELFLYQILELSLSPCVADIDLDLTTPYVHLVKMLDAAELMRERGVEKIKNQNQTACVIE</sequence>
<protein>
    <submittedName>
        <fullName evidence="1">Uncharacterized protein</fullName>
    </submittedName>
</protein>
<comment type="caution">
    <text evidence="1">The sequence shown here is derived from an EMBL/GenBank/DDBJ whole genome shotgun (WGS) entry which is preliminary data.</text>
</comment>
<keyword evidence="2" id="KW-1185">Reference proteome</keyword>
<gene>
    <name evidence="1" type="ORF">C4F50_05625</name>
</gene>
<organism evidence="1 2">
    <name type="scientific">Flavobacterium hungaricum</name>
    <dbReference type="NCBI Taxonomy" id="2082725"/>
    <lineage>
        <taxon>Bacteria</taxon>
        <taxon>Pseudomonadati</taxon>
        <taxon>Bacteroidota</taxon>
        <taxon>Flavobacteriia</taxon>
        <taxon>Flavobacteriales</taxon>
        <taxon>Flavobacteriaceae</taxon>
        <taxon>Flavobacterium</taxon>
    </lineage>
</organism>
<reference evidence="1 2" key="1">
    <citation type="submission" date="2018-07" db="EMBL/GenBank/DDBJ databases">
        <title>Genome assembly of strain KB82.</title>
        <authorList>
            <person name="Kukolya J."/>
            <person name="Horvath B."/>
            <person name="Nagy I."/>
            <person name="Toth A."/>
        </authorList>
    </citation>
    <scope>NUCLEOTIDE SEQUENCE [LARGE SCALE GENOMIC DNA]</scope>
    <source>
        <strain evidence="1 2">Kb82</strain>
    </source>
</reference>
<proteinExistence type="predicted"/>
<evidence type="ECO:0000313" key="2">
    <source>
        <dbReference type="Proteomes" id="UP000640614"/>
    </source>
</evidence>
<name>A0ABR9TGG1_9FLAO</name>
<evidence type="ECO:0000313" key="1">
    <source>
        <dbReference type="EMBL" id="MBE8724424.1"/>
    </source>
</evidence>
<accession>A0ABR9TGG1</accession>
<dbReference type="RefSeq" id="WP_193845420.1">
    <property type="nucleotide sequence ID" value="NZ_PRDM01000001.1"/>
</dbReference>